<dbReference type="EMBL" id="AEAH01000965">
    <property type="protein sequence ID" value="EGH31364.1"/>
    <property type="molecule type" value="Genomic_DNA"/>
</dbReference>
<evidence type="ECO:0000313" key="1">
    <source>
        <dbReference type="EMBL" id="EGH31364.1"/>
    </source>
</evidence>
<reference evidence="1 2" key="1">
    <citation type="journal article" date="2011" name="PLoS Pathog.">
        <title>Dynamic evolution of pathogenicity revealed by sequencing and comparative genomics of 19 Pseudomonas syringae isolates.</title>
        <authorList>
            <person name="Baltrus D.A."/>
            <person name="Nishimura M.T."/>
            <person name="Romanchuk A."/>
            <person name="Chang J.H."/>
            <person name="Mukhtar M.S."/>
            <person name="Cherkis K."/>
            <person name="Roach J."/>
            <person name="Grant S.R."/>
            <person name="Jones C.D."/>
            <person name="Dangl J.L."/>
        </authorList>
    </citation>
    <scope>NUCLEOTIDE SEQUENCE [LARGE SCALE GENOMIC DNA]</scope>
    <source>
        <strain evidence="2">M301072PT</strain>
    </source>
</reference>
<sequence>MAKFAYFHLSSQTRTHGVPIKTDVWTVGSMPTRLLQSKLATEQLLEDMIVNAPSILSDEWMLIGRQESTGMGGRIDLLAIAPDGALVLIELKRDRTPREVVAQALDYAVWVESLRADEIGAIYKRFRPGCILDDDFRERFGRALDDDELNKSHQLIIVATELDASSERIVAYLSERDIPINVLCFQVFQSGGQQLLSRSWLLDPVQTQVNAVSVGEGHNEPWNGEFYCSFGDSPSRSWEDAVEFGFISGGGGAWYSRTLQLLSPGDRVWVNIPQQGYVGVGRVLGSSTPAADFTVMHNGVEVPVLKVATRANYHAEFVDDPERCDHFVSIEWFQTVSITQAVREVGMFGNQNTICRPTTPKWRWTIERLKQQFLHYDDLDAERVIGL</sequence>
<dbReference type="Gene3D" id="3.40.1350.10">
    <property type="match status" value="1"/>
</dbReference>
<evidence type="ECO:0000313" key="2">
    <source>
        <dbReference type="Proteomes" id="UP000004471"/>
    </source>
</evidence>
<evidence type="ECO:0008006" key="3">
    <source>
        <dbReference type="Google" id="ProtNLM"/>
    </source>
</evidence>
<protein>
    <recommendedName>
        <fullName evidence="3">Nuclease</fullName>
    </recommendedName>
</protein>
<organism evidence="1 2">
    <name type="scientific">Pseudomonas syringae pv. japonica str. M301072</name>
    <dbReference type="NCBI Taxonomy" id="629262"/>
    <lineage>
        <taxon>Bacteria</taxon>
        <taxon>Pseudomonadati</taxon>
        <taxon>Pseudomonadota</taxon>
        <taxon>Gammaproteobacteria</taxon>
        <taxon>Pseudomonadales</taxon>
        <taxon>Pseudomonadaceae</taxon>
        <taxon>Pseudomonas</taxon>
        <taxon>Pseudomonas syringae</taxon>
    </lineage>
</organism>
<proteinExistence type="predicted"/>
<dbReference type="AlphaFoldDB" id="F3FMC8"/>
<dbReference type="HOGENOM" id="CLU_760045_0_0_6"/>
<dbReference type="GO" id="GO:0003676">
    <property type="term" value="F:nucleic acid binding"/>
    <property type="evidence" value="ECO:0007669"/>
    <property type="project" value="InterPro"/>
</dbReference>
<comment type="caution">
    <text evidence="1">The sequence shown here is derived from an EMBL/GenBank/DDBJ whole genome shotgun (WGS) entry which is preliminary data.</text>
</comment>
<dbReference type="PATRIC" id="fig|629262.5.peg.3538"/>
<dbReference type="Proteomes" id="UP000004471">
    <property type="component" value="Unassembled WGS sequence"/>
</dbReference>
<name>F3FMC8_PSESX</name>
<accession>F3FMC8</accession>
<dbReference type="InterPro" id="IPR011856">
    <property type="entry name" value="tRNA_endonuc-like_dom_sf"/>
</dbReference>
<gene>
    <name evidence="1" type="ORF">PSYJA_21242</name>
</gene>